<sequence length="506" mass="58311">MLVWIELLFCVFVVAFWWYKNDQRRYSKYPPGPVRLPIVGNVLQMLIKSTEFPALALQKLADEHGDVMFIKIAGGEAVVCSSCDAIKEMLNHENAIGRLQYEFIRDRHANRNLGVIWSWGPTWRNLRRFTVRNLRDFGFGKSSQMDSVINEELDKFLEHMRQQIRSAPNNTLYGVTDFFHLTFNNVLWRLVSGKSYGYHDPQMMELLRLNREFFNSTNFGLDLSETFPILRDLFPKWSGRAAQLKTSKDLFDYGRQMLEEQRQLGTYKEDPSCFLDVFIAKVEESRKDPNSDFNDDQFVTTILDLLVAGSETSSKTLTFGMLYMMLYPQVQEKVQEEIDQVVPDGFPIDSSMKSKLPYTSAVFLEVFRYSTVVPIPTAREATDDFIFRGFFIKKGTGIIANTQAVHFSEKLWGDPYTFRPERFLSEDGSGVDMKKADLLLTFGYGKRICLGMVLAETTTFLYFATMLRTFRLEKLPGANISLKPTLGITLGPQPFNVKIFVRVPKN</sequence>
<keyword evidence="3 5" id="KW-0408">Iron</keyword>
<dbReference type="PANTHER" id="PTHR24300:SF375">
    <property type="entry name" value="CYTOCHROME P450 FAMILY"/>
    <property type="match status" value="1"/>
</dbReference>
<organism evidence="6 7">
    <name type="scientific">Orchesella dallaii</name>
    <dbReference type="NCBI Taxonomy" id="48710"/>
    <lineage>
        <taxon>Eukaryota</taxon>
        <taxon>Metazoa</taxon>
        <taxon>Ecdysozoa</taxon>
        <taxon>Arthropoda</taxon>
        <taxon>Hexapoda</taxon>
        <taxon>Collembola</taxon>
        <taxon>Entomobryomorpha</taxon>
        <taxon>Entomobryoidea</taxon>
        <taxon>Orchesellidae</taxon>
        <taxon>Orchesellinae</taxon>
        <taxon>Orchesella</taxon>
    </lineage>
</organism>
<evidence type="ECO:0000313" key="7">
    <source>
        <dbReference type="Proteomes" id="UP001642540"/>
    </source>
</evidence>
<dbReference type="SUPFAM" id="SSF48264">
    <property type="entry name" value="Cytochrome P450"/>
    <property type="match status" value="1"/>
</dbReference>
<keyword evidence="2 5" id="KW-0479">Metal-binding</keyword>
<evidence type="ECO:0000313" key="6">
    <source>
        <dbReference type="EMBL" id="CAL8127750.1"/>
    </source>
</evidence>
<evidence type="ECO:0000256" key="1">
    <source>
        <dbReference type="ARBA" id="ARBA00010617"/>
    </source>
</evidence>
<keyword evidence="4 5" id="KW-0503">Monooxygenase</keyword>
<keyword evidence="5" id="KW-0349">Heme</keyword>
<keyword evidence="7" id="KW-1185">Reference proteome</keyword>
<accession>A0ABP1RGP1</accession>
<dbReference type="PRINTS" id="PR00463">
    <property type="entry name" value="EP450I"/>
</dbReference>
<dbReference type="PRINTS" id="PR00385">
    <property type="entry name" value="P450"/>
</dbReference>
<proteinExistence type="inferred from homology"/>
<comment type="similarity">
    <text evidence="1 5">Belongs to the cytochrome P450 family.</text>
</comment>
<dbReference type="Pfam" id="PF00067">
    <property type="entry name" value="p450"/>
    <property type="match status" value="1"/>
</dbReference>
<dbReference type="InterPro" id="IPR017972">
    <property type="entry name" value="Cyt_P450_CS"/>
</dbReference>
<dbReference type="EMBL" id="CAXLJM020000072">
    <property type="protein sequence ID" value="CAL8127750.1"/>
    <property type="molecule type" value="Genomic_DNA"/>
</dbReference>
<keyword evidence="5" id="KW-0560">Oxidoreductase</keyword>
<evidence type="ECO:0000256" key="2">
    <source>
        <dbReference type="ARBA" id="ARBA00022723"/>
    </source>
</evidence>
<evidence type="ECO:0000256" key="3">
    <source>
        <dbReference type="ARBA" id="ARBA00023004"/>
    </source>
</evidence>
<dbReference type="InterPro" id="IPR036396">
    <property type="entry name" value="Cyt_P450_sf"/>
</dbReference>
<name>A0ABP1RGP1_9HEXA</name>
<dbReference type="InterPro" id="IPR002401">
    <property type="entry name" value="Cyt_P450_E_grp-I"/>
</dbReference>
<dbReference type="InterPro" id="IPR050182">
    <property type="entry name" value="Cytochrome_P450_fam2"/>
</dbReference>
<dbReference type="PROSITE" id="PS00086">
    <property type="entry name" value="CYTOCHROME_P450"/>
    <property type="match status" value="1"/>
</dbReference>
<evidence type="ECO:0000256" key="5">
    <source>
        <dbReference type="RuleBase" id="RU000461"/>
    </source>
</evidence>
<dbReference type="Proteomes" id="UP001642540">
    <property type="component" value="Unassembled WGS sequence"/>
</dbReference>
<protein>
    <submittedName>
        <fullName evidence="6">Uncharacterized protein</fullName>
    </submittedName>
</protein>
<dbReference type="InterPro" id="IPR001128">
    <property type="entry name" value="Cyt_P450"/>
</dbReference>
<gene>
    <name evidence="6" type="ORF">ODALV1_LOCUS21956</name>
</gene>
<dbReference type="PANTHER" id="PTHR24300">
    <property type="entry name" value="CYTOCHROME P450 508A4-RELATED"/>
    <property type="match status" value="1"/>
</dbReference>
<comment type="caution">
    <text evidence="6">The sequence shown here is derived from an EMBL/GenBank/DDBJ whole genome shotgun (WGS) entry which is preliminary data.</text>
</comment>
<evidence type="ECO:0000256" key="4">
    <source>
        <dbReference type="ARBA" id="ARBA00023033"/>
    </source>
</evidence>
<dbReference type="Gene3D" id="1.10.630.10">
    <property type="entry name" value="Cytochrome P450"/>
    <property type="match status" value="1"/>
</dbReference>
<reference evidence="6 7" key="1">
    <citation type="submission" date="2024-08" db="EMBL/GenBank/DDBJ databases">
        <authorList>
            <person name="Cucini C."/>
            <person name="Frati F."/>
        </authorList>
    </citation>
    <scope>NUCLEOTIDE SEQUENCE [LARGE SCALE GENOMIC DNA]</scope>
</reference>